<dbReference type="HOGENOM" id="CLU_1316052_0_0_1"/>
<dbReference type="GO" id="GO:0000731">
    <property type="term" value="P:DNA synthesis involved in DNA repair"/>
    <property type="evidence" value="ECO:0007669"/>
    <property type="project" value="InterPro"/>
</dbReference>
<organism evidence="2 3">
    <name type="scientific">Rhodotorula toruloides (strain NP11)</name>
    <name type="common">Yeast</name>
    <name type="synonym">Rhodosporidium toruloides</name>
    <dbReference type="NCBI Taxonomy" id="1130832"/>
    <lineage>
        <taxon>Eukaryota</taxon>
        <taxon>Fungi</taxon>
        <taxon>Dikarya</taxon>
        <taxon>Basidiomycota</taxon>
        <taxon>Pucciniomycotina</taxon>
        <taxon>Microbotryomycetes</taxon>
        <taxon>Sporidiobolales</taxon>
        <taxon>Sporidiobolaceae</taxon>
        <taxon>Rhodotorula</taxon>
    </lineage>
</organism>
<name>M7WXS8_RHOT1</name>
<dbReference type="PANTHER" id="PTHR14303">
    <property type="entry name" value="DNA POLYMERASE DELTA SUBUNIT 4"/>
    <property type="match status" value="1"/>
</dbReference>
<dbReference type="OrthoDB" id="337486at2759"/>
<dbReference type="eggNOG" id="ENOG502SC9I">
    <property type="taxonomic scope" value="Eukaryota"/>
</dbReference>
<feature type="region of interest" description="Disordered" evidence="1">
    <location>
        <begin position="31"/>
        <end position="103"/>
    </location>
</feature>
<keyword evidence="3" id="KW-1185">Reference proteome</keyword>
<evidence type="ECO:0000313" key="2">
    <source>
        <dbReference type="EMBL" id="EMS22881.1"/>
    </source>
</evidence>
<dbReference type="PANTHER" id="PTHR14303:SF0">
    <property type="entry name" value="DNA POLYMERASE DELTA SUBUNIT 4"/>
    <property type="match status" value="1"/>
</dbReference>
<evidence type="ECO:0000313" key="3">
    <source>
        <dbReference type="Proteomes" id="UP000016926"/>
    </source>
</evidence>
<protein>
    <submittedName>
        <fullName evidence="2">Putative DNA polymerase delta, subunit 4</fullName>
    </submittedName>
</protein>
<dbReference type="RefSeq" id="XP_016274000.1">
    <property type="nucleotide sequence ID" value="XM_016421407.1"/>
</dbReference>
<gene>
    <name evidence="2" type="ORF">RHTO_07751</name>
</gene>
<dbReference type="GO" id="GO:0006261">
    <property type="term" value="P:DNA-templated DNA replication"/>
    <property type="evidence" value="ECO:0007669"/>
    <property type="project" value="TreeGrafter"/>
</dbReference>
<evidence type="ECO:0000256" key="1">
    <source>
        <dbReference type="SAM" id="MobiDB-lite"/>
    </source>
</evidence>
<dbReference type="GO" id="GO:0003887">
    <property type="term" value="F:DNA-directed DNA polymerase activity"/>
    <property type="evidence" value="ECO:0007669"/>
    <property type="project" value="TreeGrafter"/>
</dbReference>
<dbReference type="AlphaFoldDB" id="M7WXS8"/>
<feature type="compositionally biased region" description="Polar residues" evidence="1">
    <location>
        <begin position="36"/>
        <end position="53"/>
    </location>
</feature>
<proteinExistence type="predicted"/>
<accession>M7WXS8</accession>
<dbReference type="EMBL" id="KB722649">
    <property type="protein sequence ID" value="EMS22881.1"/>
    <property type="molecule type" value="Genomic_DNA"/>
</dbReference>
<sequence length="209" mass="23247">MSTCPRSSLTRVDHPRSRCFTPLSQLQSSLSLGLNIKSSPSHPTTRYPQPSRHSPTMPPKSRSTTSKSASSTKLGFSSSKKSAAAGGKGAKEPATKKVKLERKRSGLEGLYPRLYREAVRKMGPAIHRDEMDDIEIILRVFDADEEFGPCSRISRLERFERAEKLGLQPDPEIGEILRSEAAKNRKEYSESVFQSGLKFSSLARHRSDA</sequence>
<dbReference type="GeneID" id="27371764"/>
<dbReference type="GO" id="GO:0043625">
    <property type="term" value="C:delta DNA polymerase complex"/>
    <property type="evidence" value="ECO:0007669"/>
    <property type="project" value="TreeGrafter"/>
</dbReference>
<dbReference type="Proteomes" id="UP000016926">
    <property type="component" value="Unassembled WGS sequence"/>
</dbReference>
<reference evidence="2 3" key="1">
    <citation type="journal article" date="2012" name="Nat. Commun.">
        <title>A multi-omic map of the lipid-producing yeast Rhodosporidium toruloides.</title>
        <authorList>
            <person name="Zhu Z."/>
            <person name="Zhang S."/>
            <person name="Liu H."/>
            <person name="Shen H."/>
            <person name="Lin X."/>
            <person name="Yang F."/>
            <person name="Zhou Y.J."/>
            <person name="Jin G."/>
            <person name="Ye M."/>
            <person name="Zou H."/>
            <person name="Zou H."/>
            <person name="Zhao Z.K."/>
        </authorList>
    </citation>
    <scope>NUCLEOTIDE SEQUENCE [LARGE SCALE GENOMIC DNA]</scope>
    <source>
        <strain evidence="2 3">NP11</strain>
    </source>
</reference>
<dbReference type="InterPro" id="IPR007218">
    <property type="entry name" value="DNA_pol_delta_4"/>
</dbReference>
<dbReference type="Pfam" id="PF04081">
    <property type="entry name" value="DNA_pol_delta_4"/>
    <property type="match status" value="1"/>
</dbReference>
<feature type="compositionally biased region" description="Low complexity" evidence="1">
    <location>
        <begin position="59"/>
        <end position="85"/>
    </location>
</feature>